<dbReference type="Pfam" id="PF00121">
    <property type="entry name" value="TIM"/>
    <property type="match status" value="1"/>
</dbReference>
<comment type="pathway">
    <text evidence="2">Carbohydrate degradation; glycolysis; D-glyceraldehyde 3-phosphate from glycerone phosphate: step 1/1.</text>
</comment>
<proteinExistence type="inferred from homology"/>
<keyword evidence="2" id="KW-0963">Cytoplasm</keyword>
<dbReference type="AlphaFoldDB" id="A0A7D4Q322"/>
<evidence type="ECO:0000256" key="1">
    <source>
        <dbReference type="ARBA" id="ARBA00023235"/>
    </source>
</evidence>
<comment type="subcellular location">
    <subcellularLocation>
        <location evidence="2">Cytoplasm</location>
    </subcellularLocation>
</comment>
<dbReference type="GO" id="GO:0006094">
    <property type="term" value="P:gluconeogenesis"/>
    <property type="evidence" value="ECO:0007669"/>
    <property type="project" value="UniProtKB-UniPathway"/>
</dbReference>
<dbReference type="SUPFAM" id="SSF51351">
    <property type="entry name" value="Triosephosphate isomerase (TIM)"/>
    <property type="match status" value="1"/>
</dbReference>
<accession>A0A7D4Q322</accession>
<dbReference type="PANTHER" id="PTHR21139:SF2">
    <property type="entry name" value="TRIOSEPHOSPHATE ISOMERASE"/>
    <property type="match status" value="1"/>
</dbReference>
<dbReference type="UniPathway" id="UPA00138"/>
<name>A0A7D4Q322_9MICO</name>
<dbReference type="InterPro" id="IPR013785">
    <property type="entry name" value="Aldolase_TIM"/>
</dbReference>
<dbReference type="RefSeq" id="WP_172991057.1">
    <property type="nucleotide sequence ID" value="NZ_CP054038.1"/>
</dbReference>
<keyword evidence="1 2" id="KW-0413">Isomerase</keyword>
<dbReference type="InterPro" id="IPR000652">
    <property type="entry name" value="Triosephosphate_isomerase"/>
</dbReference>
<dbReference type="PROSITE" id="PS51440">
    <property type="entry name" value="TIM_2"/>
    <property type="match status" value="1"/>
</dbReference>
<dbReference type="GO" id="GO:0046166">
    <property type="term" value="P:glyceraldehyde-3-phosphate biosynthetic process"/>
    <property type="evidence" value="ECO:0007669"/>
    <property type="project" value="TreeGrafter"/>
</dbReference>
<dbReference type="GO" id="GO:0004807">
    <property type="term" value="F:triose-phosphate isomerase activity"/>
    <property type="evidence" value="ECO:0007669"/>
    <property type="project" value="UniProtKB-EC"/>
</dbReference>
<dbReference type="GO" id="GO:0006096">
    <property type="term" value="P:glycolytic process"/>
    <property type="evidence" value="ECO:0007669"/>
    <property type="project" value="UniProtKB-UniPathway"/>
</dbReference>
<protein>
    <recommendedName>
        <fullName evidence="2">Triosephosphate isomerase</fullName>
        <ecNumber evidence="2">5.3.1.1</ecNumber>
    </recommendedName>
</protein>
<sequence length="255" mass="26016">MPAPVTVGVSLKMYFGHRQAREWFARVAPRLAAHPAVASGGVRVFVIPTYLQVLPAREAFADTPVLVGAQDAATEDSGAFTGEVSAAELAEVGASVVEIGHAERRRLFGETDEITALKAAAALRNGLTPVLCLGEADRQDGVDAAAATVAQLHADLAGAPAGPVIVAYEPVWAIGAAEPAPVAHIETVTRALTAALSALPDRAGSAVIYGGSAGPGLLTELGDAVDGLFLGRFAHDPDAFLAVIDEAAALAEVSR</sequence>
<reference evidence="3 4" key="1">
    <citation type="submission" date="2020-05" db="EMBL/GenBank/DDBJ databases">
        <title>Strain PA2F3 complete genome.</title>
        <authorList>
            <person name="Kim Y.-S."/>
            <person name="Kim S.-J."/>
            <person name="Jung H.-k."/>
            <person name="Kim S.-E."/>
            <person name="Kim K.-H."/>
        </authorList>
    </citation>
    <scope>NUCLEOTIDE SEQUENCE [LARGE SCALE GENOMIC DNA]</scope>
    <source>
        <strain evidence="3 4">PA2F3</strain>
    </source>
</reference>
<organism evidence="3 4">
    <name type="scientific">Microbacterium hominis</name>
    <dbReference type="NCBI Taxonomy" id="162426"/>
    <lineage>
        <taxon>Bacteria</taxon>
        <taxon>Bacillati</taxon>
        <taxon>Actinomycetota</taxon>
        <taxon>Actinomycetes</taxon>
        <taxon>Micrococcales</taxon>
        <taxon>Microbacteriaceae</taxon>
        <taxon>Microbacterium</taxon>
    </lineage>
</organism>
<dbReference type="EC" id="5.3.1.1" evidence="2"/>
<dbReference type="Proteomes" id="UP000502498">
    <property type="component" value="Chromosome"/>
</dbReference>
<evidence type="ECO:0000313" key="3">
    <source>
        <dbReference type="EMBL" id="QKJ20632.1"/>
    </source>
</evidence>
<keyword evidence="2" id="KW-0324">Glycolysis</keyword>
<dbReference type="GO" id="GO:0019563">
    <property type="term" value="P:glycerol catabolic process"/>
    <property type="evidence" value="ECO:0007669"/>
    <property type="project" value="TreeGrafter"/>
</dbReference>
<comment type="pathway">
    <text evidence="2">Carbohydrate biosynthesis; gluconeogenesis.</text>
</comment>
<dbReference type="CDD" id="cd00311">
    <property type="entry name" value="TIM"/>
    <property type="match status" value="1"/>
</dbReference>
<dbReference type="InterPro" id="IPR035990">
    <property type="entry name" value="TIM_sf"/>
</dbReference>
<comment type="similarity">
    <text evidence="2">Belongs to the triosephosphate isomerase family.</text>
</comment>
<comment type="subunit">
    <text evidence="2">Homodimer.</text>
</comment>
<gene>
    <name evidence="3" type="ORF">HQM25_15595</name>
</gene>
<dbReference type="PANTHER" id="PTHR21139">
    <property type="entry name" value="TRIOSEPHOSPHATE ISOMERASE"/>
    <property type="match status" value="1"/>
</dbReference>
<evidence type="ECO:0000313" key="4">
    <source>
        <dbReference type="Proteomes" id="UP000502498"/>
    </source>
</evidence>
<dbReference type="EMBL" id="CP054038">
    <property type="protein sequence ID" value="QKJ20632.1"/>
    <property type="molecule type" value="Genomic_DNA"/>
</dbReference>
<dbReference type="UniPathway" id="UPA00109">
    <property type="reaction ID" value="UER00189"/>
</dbReference>
<evidence type="ECO:0000256" key="2">
    <source>
        <dbReference type="RuleBase" id="RU363013"/>
    </source>
</evidence>
<dbReference type="GO" id="GO:0005829">
    <property type="term" value="C:cytosol"/>
    <property type="evidence" value="ECO:0007669"/>
    <property type="project" value="TreeGrafter"/>
</dbReference>
<keyword evidence="2" id="KW-0312">Gluconeogenesis</keyword>
<comment type="catalytic activity">
    <reaction evidence="2">
        <text>D-glyceraldehyde 3-phosphate = dihydroxyacetone phosphate</text>
        <dbReference type="Rhea" id="RHEA:18585"/>
        <dbReference type="ChEBI" id="CHEBI:57642"/>
        <dbReference type="ChEBI" id="CHEBI:59776"/>
        <dbReference type="EC" id="5.3.1.1"/>
    </reaction>
</comment>
<dbReference type="Gene3D" id="3.20.20.70">
    <property type="entry name" value="Aldolase class I"/>
    <property type="match status" value="1"/>
</dbReference>